<evidence type="ECO:0000313" key="1">
    <source>
        <dbReference type="EMBL" id="GAI84894.1"/>
    </source>
</evidence>
<dbReference type="AlphaFoldDB" id="X1TXX4"/>
<gene>
    <name evidence="1" type="ORF">S12H4_23536</name>
</gene>
<dbReference type="EMBL" id="BARW01012526">
    <property type="protein sequence ID" value="GAI84894.1"/>
    <property type="molecule type" value="Genomic_DNA"/>
</dbReference>
<organism evidence="1">
    <name type="scientific">marine sediment metagenome</name>
    <dbReference type="NCBI Taxonomy" id="412755"/>
    <lineage>
        <taxon>unclassified sequences</taxon>
        <taxon>metagenomes</taxon>
        <taxon>ecological metagenomes</taxon>
    </lineage>
</organism>
<name>X1TXX4_9ZZZZ</name>
<accession>X1TXX4</accession>
<comment type="caution">
    <text evidence="1">The sequence shown here is derived from an EMBL/GenBank/DDBJ whole genome shotgun (WGS) entry which is preliminary data.</text>
</comment>
<protein>
    <submittedName>
        <fullName evidence="1">Uncharacterized protein</fullName>
    </submittedName>
</protein>
<reference evidence="1" key="1">
    <citation type="journal article" date="2014" name="Front. Microbiol.">
        <title>High frequency of phylogenetically diverse reductive dehalogenase-homologous genes in deep subseafloor sedimentary metagenomes.</title>
        <authorList>
            <person name="Kawai M."/>
            <person name="Futagami T."/>
            <person name="Toyoda A."/>
            <person name="Takaki Y."/>
            <person name="Nishi S."/>
            <person name="Hori S."/>
            <person name="Arai W."/>
            <person name="Tsubouchi T."/>
            <person name="Morono Y."/>
            <person name="Uchiyama I."/>
            <person name="Ito T."/>
            <person name="Fujiyama A."/>
            <person name="Inagaki F."/>
            <person name="Takami H."/>
        </authorList>
    </citation>
    <scope>NUCLEOTIDE SEQUENCE</scope>
    <source>
        <strain evidence="1">Expedition CK06-06</strain>
    </source>
</reference>
<sequence length="50" mass="5620">MGEPAGGYPETIEECLTFDATWSYTGFWFTGNYQYALAQLGWALGGFYTH</sequence>
<proteinExistence type="predicted"/>